<evidence type="ECO:0000256" key="2">
    <source>
        <dbReference type="ARBA" id="ARBA00022448"/>
    </source>
</evidence>
<keyword evidence="3" id="KW-0249">Electron transport</keyword>
<dbReference type="Gene3D" id="2.20.28.10">
    <property type="match status" value="1"/>
</dbReference>
<dbReference type="Gene3D" id="1.20.1260.10">
    <property type="match status" value="1"/>
</dbReference>
<keyword evidence="7" id="KW-1185">Reference proteome</keyword>
<dbReference type="RefSeq" id="WP_006362454.1">
    <property type="nucleotide sequence ID" value="NZ_GG700630.1"/>
</dbReference>
<gene>
    <name evidence="6" type="ORF">HMPREF0762_01198</name>
</gene>
<evidence type="ECO:0000259" key="5">
    <source>
        <dbReference type="PROSITE" id="PS50905"/>
    </source>
</evidence>
<evidence type="ECO:0000256" key="1">
    <source>
        <dbReference type="ARBA" id="ARBA00001965"/>
    </source>
</evidence>
<dbReference type="CDD" id="cd01041">
    <property type="entry name" value="Rubrerythrin"/>
    <property type="match status" value="1"/>
</dbReference>
<dbReference type="GO" id="GO:0005506">
    <property type="term" value="F:iron ion binding"/>
    <property type="evidence" value="ECO:0007669"/>
    <property type="project" value="InterPro"/>
</dbReference>
<dbReference type="PROSITE" id="PS50905">
    <property type="entry name" value="FERRITIN_LIKE"/>
    <property type="match status" value="1"/>
</dbReference>
<evidence type="ECO:0000313" key="7">
    <source>
        <dbReference type="Proteomes" id="UP000006001"/>
    </source>
</evidence>
<dbReference type="SUPFAM" id="SSF57802">
    <property type="entry name" value="Rubredoxin-like"/>
    <property type="match status" value="1"/>
</dbReference>
<proteinExistence type="predicted"/>
<dbReference type="InterPro" id="IPR009040">
    <property type="entry name" value="Ferritin-like_diiron"/>
</dbReference>
<dbReference type="InterPro" id="IPR012347">
    <property type="entry name" value="Ferritin-like"/>
</dbReference>
<evidence type="ECO:0000256" key="3">
    <source>
        <dbReference type="ARBA" id="ARBA00022982"/>
    </source>
</evidence>
<dbReference type="InterPro" id="IPR009078">
    <property type="entry name" value="Ferritin-like_SF"/>
</dbReference>
<evidence type="ECO:0000259" key="4">
    <source>
        <dbReference type="PROSITE" id="PS50903"/>
    </source>
</evidence>
<keyword evidence="2" id="KW-0813">Transport</keyword>
<dbReference type="PROSITE" id="PS50903">
    <property type="entry name" value="RUBREDOXIN_LIKE"/>
    <property type="match status" value="1"/>
</dbReference>
<dbReference type="InterPro" id="IPR048574">
    <property type="entry name" value="RUBY_RBDX"/>
</dbReference>
<dbReference type="SUPFAM" id="SSF47240">
    <property type="entry name" value="Ferritin-like"/>
    <property type="match status" value="1"/>
</dbReference>
<feature type="domain" description="Rubredoxin-like" evidence="4">
    <location>
        <begin position="1"/>
        <end position="35"/>
    </location>
</feature>
<dbReference type="Pfam" id="PF02915">
    <property type="entry name" value="Rubrerythrin"/>
    <property type="match status" value="1"/>
</dbReference>
<feature type="domain" description="Ferritin-like diiron" evidence="5">
    <location>
        <begin position="39"/>
        <end position="166"/>
    </location>
</feature>
<evidence type="ECO:0000313" key="6">
    <source>
        <dbReference type="EMBL" id="EEZ61124.1"/>
    </source>
</evidence>
<dbReference type="PANTHER" id="PTHR33746:SF4">
    <property type="entry name" value="RUBRERYTHRIN"/>
    <property type="match status" value="1"/>
</dbReference>
<dbReference type="HOGENOM" id="CLU_095256_2_1_11"/>
<organism evidence="6 7">
    <name type="scientific">Slackia exigua (strain ATCC 700122 / DSM 15923 / CIP 105133 / JCM 11022 / KCTC 5966 / S-7)</name>
    <dbReference type="NCBI Taxonomy" id="649764"/>
    <lineage>
        <taxon>Bacteria</taxon>
        <taxon>Bacillati</taxon>
        <taxon>Actinomycetota</taxon>
        <taxon>Coriobacteriia</taxon>
        <taxon>Eggerthellales</taxon>
        <taxon>Eggerthellaceae</taxon>
        <taxon>Slackia</taxon>
    </lineage>
</organism>
<dbReference type="Pfam" id="PF21349">
    <property type="entry name" value="RUBY_RBDX"/>
    <property type="match status" value="1"/>
</dbReference>
<comment type="caution">
    <text evidence="6">The sequence shown here is derived from an EMBL/GenBank/DDBJ whole genome shotgun (WGS) entry which is preliminary data.</text>
</comment>
<dbReference type="InterPro" id="IPR052753">
    <property type="entry name" value="Rbr2/Nigerythrin"/>
</dbReference>
<sequence>MKVYRCKFCGYLEVGEIPEECPMCHAKGSVAFSEYQVPDVSGTKTAENLAAAFAGESQANRKYLLWQHIAQVAGDEASASAFDRPLAEETAHAHAEAAYLGMFGSVKENLENAAGGEQYEEEDMYPEFARIAREEGFEDIAFFFEKTGKFEGMHKKGYLDAVAALK</sequence>
<reference evidence="6" key="1">
    <citation type="submission" date="2009-10" db="EMBL/GenBank/DDBJ databases">
        <authorList>
            <person name="Weinstock G."/>
            <person name="Sodergren E."/>
            <person name="Clifton S."/>
            <person name="Fulton L."/>
            <person name="Fulton B."/>
            <person name="Courtney L."/>
            <person name="Fronick C."/>
            <person name="Harrison M."/>
            <person name="Strong C."/>
            <person name="Farmer C."/>
            <person name="Delahaunty K."/>
            <person name="Markovic C."/>
            <person name="Hall O."/>
            <person name="Minx P."/>
            <person name="Tomlinson C."/>
            <person name="Mitreva M."/>
            <person name="Nelson J."/>
            <person name="Hou S."/>
            <person name="Wollam A."/>
            <person name="Pepin K.H."/>
            <person name="Johnson M."/>
            <person name="Bhonagiri V."/>
            <person name="Nash W.E."/>
            <person name="Warren W."/>
            <person name="Chinwalla A."/>
            <person name="Mardis E.R."/>
            <person name="Wilson R.K."/>
        </authorList>
    </citation>
    <scope>NUCLEOTIDE SEQUENCE [LARGE SCALE GENOMIC DNA]</scope>
    <source>
        <strain evidence="6">ATCC 700122</strain>
    </source>
</reference>
<dbReference type="GO" id="GO:0016491">
    <property type="term" value="F:oxidoreductase activity"/>
    <property type="evidence" value="ECO:0007669"/>
    <property type="project" value="InterPro"/>
</dbReference>
<dbReference type="EMBL" id="ACUX02000007">
    <property type="protein sequence ID" value="EEZ61124.1"/>
    <property type="molecule type" value="Genomic_DNA"/>
</dbReference>
<dbReference type="PANTHER" id="PTHR33746">
    <property type="entry name" value="RUBRERYTHRIN"/>
    <property type="match status" value="1"/>
</dbReference>
<accession>D0WHG0</accession>
<dbReference type="STRING" id="649764.HMPREF0762_01198"/>
<comment type="cofactor">
    <cofactor evidence="1">
        <name>Fe(3+)</name>
        <dbReference type="ChEBI" id="CHEBI:29034"/>
    </cofactor>
</comment>
<dbReference type="InterPro" id="IPR003251">
    <property type="entry name" value="Rr_diiron-bd_dom"/>
</dbReference>
<name>D0WHG0_SLAES</name>
<dbReference type="Proteomes" id="UP000006001">
    <property type="component" value="Unassembled WGS sequence"/>
</dbReference>
<dbReference type="GeneID" id="85007721"/>
<protein>
    <submittedName>
        <fullName evidence="6">Rubrerythrin</fullName>
    </submittedName>
</protein>
<dbReference type="eggNOG" id="COG1592">
    <property type="taxonomic scope" value="Bacteria"/>
</dbReference>
<dbReference type="OrthoDB" id="9799749at2"/>
<dbReference type="AlphaFoldDB" id="D0WHG0"/>
<dbReference type="InterPro" id="IPR024934">
    <property type="entry name" value="Rubredoxin-like_dom"/>
</dbReference>